<feature type="compositionally biased region" description="Polar residues" evidence="11">
    <location>
        <begin position="333"/>
        <end position="358"/>
    </location>
</feature>
<evidence type="ECO:0000256" key="10">
    <source>
        <dbReference type="ARBA" id="ARBA00023242"/>
    </source>
</evidence>
<dbReference type="InterPro" id="IPR031625">
    <property type="entry name" value="SCNM1_acidic"/>
</dbReference>
<dbReference type="Pfam" id="PF15805">
    <property type="entry name" value="SCNM1_acidic"/>
    <property type="match status" value="1"/>
</dbReference>
<evidence type="ECO:0000256" key="3">
    <source>
        <dbReference type="ARBA" id="ARBA00020620"/>
    </source>
</evidence>
<dbReference type="Pfam" id="PF15803">
    <property type="entry name" value="zf-SCNM1"/>
    <property type="match status" value="1"/>
</dbReference>
<keyword evidence="7" id="KW-0863">Zinc-finger</keyword>
<dbReference type="InterPro" id="IPR033570">
    <property type="entry name" value="SCNM1"/>
</dbReference>
<dbReference type="PANTHER" id="PTHR32297:SF1">
    <property type="entry name" value="SODIUM CHANNEL MODIFIER 1"/>
    <property type="match status" value="1"/>
</dbReference>
<keyword evidence="4" id="KW-0507">mRNA processing</keyword>
<keyword evidence="6" id="KW-0747">Spliceosome</keyword>
<keyword evidence="9" id="KW-0508">mRNA splicing</keyword>
<feature type="compositionally biased region" description="Polar residues" evidence="11">
    <location>
        <begin position="300"/>
        <end position="319"/>
    </location>
</feature>
<evidence type="ECO:0000313" key="15">
    <source>
        <dbReference type="RefSeq" id="XP_035826563.1"/>
    </source>
</evidence>
<evidence type="ECO:0000256" key="8">
    <source>
        <dbReference type="ARBA" id="ARBA00022833"/>
    </source>
</evidence>
<evidence type="ECO:0000259" key="12">
    <source>
        <dbReference type="Pfam" id="PF15803"/>
    </source>
</evidence>
<proteinExistence type="predicted"/>
<feature type="region of interest" description="Disordered" evidence="11">
    <location>
        <begin position="181"/>
        <end position="243"/>
    </location>
</feature>
<dbReference type="GeneID" id="101858419"/>
<organism evidence="14 15">
    <name type="scientific">Aplysia californica</name>
    <name type="common">California sea hare</name>
    <dbReference type="NCBI Taxonomy" id="6500"/>
    <lineage>
        <taxon>Eukaryota</taxon>
        <taxon>Metazoa</taxon>
        <taxon>Spiralia</taxon>
        <taxon>Lophotrochozoa</taxon>
        <taxon>Mollusca</taxon>
        <taxon>Gastropoda</taxon>
        <taxon>Heterobranchia</taxon>
        <taxon>Euthyneura</taxon>
        <taxon>Tectipleura</taxon>
        <taxon>Aplysiida</taxon>
        <taxon>Aplysioidea</taxon>
        <taxon>Aplysiidae</taxon>
        <taxon>Aplysia</taxon>
    </lineage>
</organism>
<evidence type="ECO:0000256" key="9">
    <source>
        <dbReference type="ARBA" id="ARBA00023187"/>
    </source>
</evidence>
<evidence type="ECO:0000256" key="4">
    <source>
        <dbReference type="ARBA" id="ARBA00022664"/>
    </source>
</evidence>
<keyword evidence="8" id="KW-0862">Zinc</keyword>
<evidence type="ECO:0000256" key="5">
    <source>
        <dbReference type="ARBA" id="ARBA00022723"/>
    </source>
</evidence>
<name>A0ABM1VVX1_APLCA</name>
<keyword evidence="10" id="KW-0539">Nucleus</keyword>
<feature type="domain" description="Sodium channel modifier 1 acidic C-terminal" evidence="13">
    <location>
        <begin position="367"/>
        <end position="407"/>
    </location>
</feature>
<sequence length="409" mass="45550">MRQNSCAMEVLRIRPLFDPGSPTYRYLLGLGRGDGAWDRNRRKRKTGWFTCMVCPSRPIFDTVCMLGVHRKGKKHLQCQEVHEAKKKELKHLIAARKHEQYLKDGTTSIKMAASTGGGFSKSAPYDPRVRKKYVKHGERKPRVDLSELDVSDTQQSCISHRMADRQTRDTSTWRDLCQQQAEGPVQHDKQLKNIFKQKISDPVRVTPYQSMSGRSKSRSGHHRLGESSTGTLPPQSSMCPVNQYASGYSDSNFNSPVAPYHSEPLMAQNRLTMLSCSSVSATLYQAQNYATIPLEQFTSTPNASGTSDLTSWSVQSPAETTRVGTTGQGQRGDSNLNGKASTTSTSARLQAQGSHNPGSGSGPQPPANRELVEKYRLLQGSGWKRDWDGKWIKDENAEFDSDEEPPDVP</sequence>
<evidence type="ECO:0000256" key="2">
    <source>
        <dbReference type="ARBA" id="ARBA00004642"/>
    </source>
</evidence>
<evidence type="ECO:0000256" key="11">
    <source>
        <dbReference type="SAM" id="MobiDB-lite"/>
    </source>
</evidence>
<gene>
    <name evidence="15" type="primary">LOC101858419</name>
</gene>
<feature type="compositionally biased region" description="Polar residues" evidence="11">
    <location>
        <begin position="226"/>
        <end position="243"/>
    </location>
</feature>
<evidence type="ECO:0000313" key="14">
    <source>
        <dbReference type="Proteomes" id="UP000694888"/>
    </source>
</evidence>
<comment type="subcellular location">
    <subcellularLocation>
        <location evidence="1">Nucleus speckle</location>
    </subcellularLocation>
    <subcellularLocation>
        <location evidence="2">Nucleus</location>
        <location evidence="2">Nucleoplasm</location>
    </subcellularLocation>
</comment>
<keyword evidence="5" id="KW-0479">Metal-binding</keyword>
<accession>A0ABM1VVX1</accession>
<evidence type="ECO:0000256" key="6">
    <source>
        <dbReference type="ARBA" id="ARBA00022728"/>
    </source>
</evidence>
<dbReference type="RefSeq" id="XP_035826563.1">
    <property type="nucleotide sequence ID" value="XM_035970670.1"/>
</dbReference>
<feature type="region of interest" description="Disordered" evidence="11">
    <location>
        <begin position="300"/>
        <end position="371"/>
    </location>
</feature>
<evidence type="ECO:0000256" key="1">
    <source>
        <dbReference type="ARBA" id="ARBA00004324"/>
    </source>
</evidence>
<dbReference type="InterPro" id="IPR031622">
    <property type="entry name" value="Znf-SCNM1"/>
</dbReference>
<evidence type="ECO:0000259" key="13">
    <source>
        <dbReference type="Pfam" id="PF15805"/>
    </source>
</evidence>
<dbReference type="PANTHER" id="PTHR32297">
    <property type="entry name" value="SODIUM CHANNEL MODIFIER 1"/>
    <property type="match status" value="1"/>
</dbReference>
<keyword evidence="14" id="KW-1185">Reference proteome</keyword>
<dbReference type="Proteomes" id="UP000694888">
    <property type="component" value="Unplaced"/>
</dbReference>
<feature type="domain" description="Sodium channel modifier 1 zinc-finger" evidence="12">
    <location>
        <begin position="51"/>
        <end position="76"/>
    </location>
</feature>
<evidence type="ECO:0000256" key="7">
    <source>
        <dbReference type="ARBA" id="ARBA00022771"/>
    </source>
</evidence>
<protein>
    <recommendedName>
        <fullName evidence="3">Sodium channel modifier 1</fullName>
    </recommendedName>
</protein>
<reference evidence="15" key="1">
    <citation type="submission" date="2025-08" db="UniProtKB">
        <authorList>
            <consortium name="RefSeq"/>
        </authorList>
    </citation>
    <scope>IDENTIFICATION</scope>
</reference>